<feature type="transmembrane region" description="Helical" evidence="8">
    <location>
        <begin position="112"/>
        <end position="136"/>
    </location>
</feature>
<evidence type="ECO:0000259" key="9">
    <source>
        <dbReference type="PROSITE" id="PS50850"/>
    </source>
</evidence>
<dbReference type="PANTHER" id="PTHR23505">
    <property type="entry name" value="SPINSTER"/>
    <property type="match status" value="1"/>
</dbReference>
<feature type="compositionally biased region" description="Polar residues" evidence="7">
    <location>
        <begin position="484"/>
        <end position="497"/>
    </location>
</feature>
<dbReference type="InterPro" id="IPR036259">
    <property type="entry name" value="MFS_trans_sf"/>
</dbReference>
<dbReference type="GO" id="GO:0022857">
    <property type="term" value="F:transmembrane transporter activity"/>
    <property type="evidence" value="ECO:0007669"/>
    <property type="project" value="InterPro"/>
</dbReference>
<feature type="transmembrane region" description="Helical" evidence="8">
    <location>
        <begin position="60"/>
        <end position="80"/>
    </location>
</feature>
<evidence type="ECO:0000256" key="6">
    <source>
        <dbReference type="ARBA" id="ARBA00024338"/>
    </source>
</evidence>
<comment type="caution">
    <text evidence="10">The sequence shown here is derived from an EMBL/GenBank/DDBJ whole genome shotgun (WGS) entry which is preliminary data.</text>
</comment>
<evidence type="ECO:0000256" key="3">
    <source>
        <dbReference type="ARBA" id="ARBA00022692"/>
    </source>
</evidence>
<dbReference type="Pfam" id="PF07690">
    <property type="entry name" value="MFS_1"/>
    <property type="match status" value="1"/>
</dbReference>
<feature type="region of interest" description="Disordered" evidence="7">
    <location>
        <begin position="475"/>
        <end position="519"/>
    </location>
</feature>
<evidence type="ECO:0000256" key="4">
    <source>
        <dbReference type="ARBA" id="ARBA00022989"/>
    </source>
</evidence>
<feature type="transmembrane region" description="Helical" evidence="8">
    <location>
        <begin position="286"/>
        <end position="306"/>
    </location>
</feature>
<evidence type="ECO:0000256" key="2">
    <source>
        <dbReference type="ARBA" id="ARBA00022448"/>
    </source>
</evidence>
<feature type="transmembrane region" description="Helical" evidence="8">
    <location>
        <begin position="433"/>
        <end position="456"/>
    </location>
</feature>
<dbReference type="AlphaFoldDB" id="A0A2A2LJS6"/>
<dbReference type="CDD" id="cd17328">
    <property type="entry name" value="MFS_spinster_like"/>
    <property type="match status" value="1"/>
</dbReference>
<organism evidence="10 11">
    <name type="scientific">Diploscapter pachys</name>
    <dbReference type="NCBI Taxonomy" id="2018661"/>
    <lineage>
        <taxon>Eukaryota</taxon>
        <taxon>Metazoa</taxon>
        <taxon>Ecdysozoa</taxon>
        <taxon>Nematoda</taxon>
        <taxon>Chromadorea</taxon>
        <taxon>Rhabditida</taxon>
        <taxon>Rhabditina</taxon>
        <taxon>Rhabditomorpha</taxon>
        <taxon>Rhabditoidea</taxon>
        <taxon>Rhabditidae</taxon>
        <taxon>Diploscapter</taxon>
    </lineage>
</organism>
<keyword evidence="3 8" id="KW-0812">Transmembrane</keyword>
<feature type="transmembrane region" description="Helical" evidence="8">
    <location>
        <begin position="148"/>
        <end position="167"/>
    </location>
</feature>
<dbReference type="SUPFAM" id="SSF103473">
    <property type="entry name" value="MFS general substrate transporter"/>
    <property type="match status" value="1"/>
</dbReference>
<comment type="subcellular location">
    <subcellularLocation>
        <location evidence="1">Membrane</location>
        <topology evidence="1">Multi-pass membrane protein</topology>
    </subcellularLocation>
</comment>
<accession>A0A2A2LJS6</accession>
<protein>
    <recommendedName>
        <fullName evidence="9">Major facilitator superfamily (MFS) profile domain-containing protein</fullName>
    </recommendedName>
</protein>
<dbReference type="InterPro" id="IPR044770">
    <property type="entry name" value="MFS_spinster-like"/>
</dbReference>
<dbReference type="PROSITE" id="PS50850">
    <property type="entry name" value="MFS"/>
    <property type="match status" value="1"/>
</dbReference>
<sequence length="519" mass="56993">MVCEFSRVPVGTELKGAWMYIIITILTLINLLNYTDRFTIAGVLTDIQKYYKIDDTMGGFIQTMFMIFFIICSPICGYLGDRYNRKWVLTVGIAVWVSAVLVSSFIPANLFWLFLLFRGIVGVGEASYAIISPVMIGDMFTDPTRSRVLMVFYFATPFGCGLGFMVGSAMDTLTGHWQWGVRITAIFGVIALILIIFFIREPERGLAERQSGQIATEIVATSYWDDIKYLATNATYVTSTIGYTATVFAVGSLAWWAPTCILYVQAWKNNPNSTYIDDATKNQTNILFGIITCAGGILGVVIGTMGSTLIQAGRGPFKFIKTPRADCIMCALGALIAAPTLIIAMHTMKTNMTIAWISLFICVTAASFNWAIDVNILLSVVIPSRRSSASSWQILLSHLFGDASGPYILGLISDKIRGSDDTPLGHFHSLVTSFYLCIGTLLISVVFYGISALTLVGDQKKFAVKMGVLEMESKEKVQPDDLDNQSSGLDNQSSGLDDQSKGRKIAPTIDSQQSAWDKM</sequence>
<dbReference type="OrthoDB" id="6770063at2759"/>
<dbReference type="STRING" id="2018661.A0A2A2LJS6"/>
<name>A0A2A2LJS6_9BILA</name>
<dbReference type="Proteomes" id="UP000218231">
    <property type="component" value="Unassembled WGS sequence"/>
</dbReference>
<feature type="transmembrane region" description="Helical" evidence="8">
    <location>
        <begin position="87"/>
        <end position="106"/>
    </location>
</feature>
<keyword evidence="4 8" id="KW-1133">Transmembrane helix</keyword>
<dbReference type="PANTHER" id="PTHR23505:SF88">
    <property type="entry name" value="MAJOR FACILITATOR SUPERFAMILY (MFS) PROFILE DOMAIN-CONTAINING PROTEIN"/>
    <property type="match status" value="1"/>
</dbReference>
<keyword evidence="11" id="KW-1185">Reference proteome</keyword>
<feature type="compositionally biased region" description="Polar residues" evidence="7">
    <location>
        <begin position="509"/>
        <end position="519"/>
    </location>
</feature>
<evidence type="ECO:0000313" key="10">
    <source>
        <dbReference type="EMBL" id="PAV86399.1"/>
    </source>
</evidence>
<evidence type="ECO:0000256" key="7">
    <source>
        <dbReference type="SAM" id="MobiDB-lite"/>
    </source>
</evidence>
<keyword evidence="2" id="KW-0813">Transport</keyword>
<evidence type="ECO:0000256" key="1">
    <source>
        <dbReference type="ARBA" id="ARBA00004141"/>
    </source>
</evidence>
<feature type="transmembrane region" description="Helical" evidence="8">
    <location>
        <begin position="17"/>
        <end position="35"/>
    </location>
</feature>
<dbReference type="Gene3D" id="1.20.1250.20">
    <property type="entry name" value="MFS general substrate transporter like domains"/>
    <property type="match status" value="1"/>
</dbReference>
<dbReference type="EMBL" id="LIAE01006672">
    <property type="protein sequence ID" value="PAV86399.1"/>
    <property type="molecule type" value="Genomic_DNA"/>
</dbReference>
<evidence type="ECO:0000313" key="11">
    <source>
        <dbReference type="Proteomes" id="UP000218231"/>
    </source>
</evidence>
<comment type="similarity">
    <text evidence="6">Belongs to the major facilitator superfamily. Spinster (TC 2.A.1.49) family.</text>
</comment>
<dbReference type="GO" id="GO:0016020">
    <property type="term" value="C:membrane"/>
    <property type="evidence" value="ECO:0007669"/>
    <property type="project" value="UniProtKB-SubCell"/>
</dbReference>
<feature type="transmembrane region" description="Helical" evidence="8">
    <location>
        <begin position="327"/>
        <end position="348"/>
    </location>
</feature>
<feature type="transmembrane region" description="Helical" evidence="8">
    <location>
        <begin position="354"/>
        <end position="382"/>
    </location>
</feature>
<dbReference type="InterPro" id="IPR020846">
    <property type="entry name" value="MFS_dom"/>
</dbReference>
<evidence type="ECO:0000256" key="8">
    <source>
        <dbReference type="SAM" id="Phobius"/>
    </source>
</evidence>
<feature type="domain" description="Major facilitator superfamily (MFS) profile" evidence="9">
    <location>
        <begin position="22"/>
        <end position="456"/>
    </location>
</feature>
<keyword evidence="5 8" id="KW-0472">Membrane</keyword>
<feature type="transmembrane region" description="Helical" evidence="8">
    <location>
        <begin position="179"/>
        <end position="199"/>
    </location>
</feature>
<dbReference type="InterPro" id="IPR011701">
    <property type="entry name" value="MFS"/>
</dbReference>
<reference evidence="10 11" key="1">
    <citation type="journal article" date="2017" name="Curr. Biol.">
        <title>Genome architecture and evolution of a unichromosomal asexual nematode.</title>
        <authorList>
            <person name="Fradin H."/>
            <person name="Zegar C."/>
            <person name="Gutwein M."/>
            <person name="Lucas J."/>
            <person name="Kovtun M."/>
            <person name="Corcoran D."/>
            <person name="Baugh L.R."/>
            <person name="Kiontke K."/>
            <person name="Gunsalus K."/>
            <person name="Fitch D.H."/>
            <person name="Piano F."/>
        </authorList>
    </citation>
    <scope>NUCLEOTIDE SEQUENCE [LARGE SCALE GENOMIC DNA]</scope>
    <source>
        <strain evidence="10">PF1309</strain>
    </source>
</reference>
<gene>
    <name evidence="10" type="ORF">WR25_15390</name>
</gene>
<evidence type="ECO:0000256" key="5">
    <source>
        <dbReference type="ARBA" id="ARBA00023136"/>
    </source>
</evidence>
<proteinExistence type="inferred from homology"/>